<gene>
    <name evidence="2" type="ORF">EIM92_00925</name>
    <name evidence="3" type="ORF">EIM92_02230</name>
    <name evidence="4" type="ORF">EIM92_04610</name>
    <name evidence="5" type="ORF">EIM92_18360</name>
</gene>
<dbReference type="PANTHER" id="PTHR35004:SF7">
    <property type="entry name" value="INTEGRASE PROTEIN"/>
    <property type="match status" value="1"/>
</dbReference>
<dbReference type="EMBL" id="CP034248">
    <property type="protein sequence ID" value="AZK45159.1"/>
    <property type="molecule type" value="Genomic_DNA"/>
</dbReference>
<dbReference type="InterPro" id="IPR012337">
    <property type="entry name" value="RNaseH-like_sf"/>
</dbReference>
<dbReference type="EMBL" id="CP034248">
    <property type="protein sequence ID" value="AZK45569.1"/>
    <property type="molecule type" value="Genomic_DNA"/>
</dbReference>
<dbReference type="PROSITE" id="PS50994">
    <property type="entry name" value="INTEGRASE"/>
    <property type="match status" value="1"/>
</dbReference>
<evidence type="ECO:0000313" key="3">
    <source>
        <dbReference type="EMBL" id="AZK45159.1"/>
    </source>
</evidence>
<proteinExistence type="predicted"/>
<dbReference type="InterPro" id="IPR036397">
    <property type="entry name" value="RNaseH_sf"/>
</dbReference>
<evidence type="ECO:0000313" key="2">
    <source>
        <dbReference type="EMBL" id="AZK44930.1"/>
    </source>
</evidence>
<dbReference type="AlphaFoldDB" id="A0A3Q8S8N5"/>
<dbReference type="EMBL" id="CP034248">
    <property type="protein sequence ID" value="AZK44930.1"/>
    <property type="molecule type" value="Genomic_DNA"/>
</dbReference>
<dbReference type="InterPro" id="IPR001584">
    <property type="entry name" value="Integrase_cat-core"/>
</dbReference>
<dbReference type="GO" id="GO:0015074">
    <property type="term" value="P:DNA integration"/>
    <property type="evidence" value="ECO:0007669"/>
    <property type="project" value="InterPro"/>
</dbReference>
<dbReference type="KEGG" id="plen:EIM92_18360"/>
<dbReference type="SUPFAM" id="SSF53098">
    <property type="entry name" value="Ribonuclease H-like"/>
    <property type="match status" value="1"/>
</dbReference>
<dbReference type="NCBIfam" id="NF033546">
    <property type="entry name" value="transpos_IS21"/>
    <property type="match status" value="1"/>
</dbReference>
<feature type="domain" description="Integrase catalytic" evidence="1">
    <location>
        <begin position="153"/>
        <end position="273"/>
    </location>
</feature>
<dbReference type="PANTHER" id="PTHR35004">
    <property type="entry name" value="TRANSPOSASE RV3428C-RELATED"/>
    <property type="match status" value="1"/>
</dbReference>
<dbReference type="GO" id="GO:0003676">
    <property type="term" value="F:nucleic acid binding"/>
    <property type="evidence" value="ECO:0007669"/>
    <property type="project" value="InterPro"/>
</dbReference>
<dbReference type="EMBL" id="CP034248">
    <property type="protein sequence ID" value="AZK47886.1"/>
    <property type="molecule type" value="Genomic_DNA"/>
</dbReference>
<dbReference type="Gene3D" id="3.30.420.10">
    <property type="entry name" value="Ribonuclease H-like superfamily/Ribonuclease H"/>
    <property type="match status" value="1"/>
</dbReference>
<organism evidence="2 6">
    <name type="scientific">Paenibacillus lentus</name>
    <dbReference type="NCBI Taxonomy" id="1338368"/>
    <lineage>
        <taxon>Bacteria</taxon>
        <taxon>Bacillati</taxon>
        <taxon>Bacillota</taxon>
        <taxon>Bacilli</taxon>
        <taxon>Bacillales</taxon>
        <taxon>Paenibacillaceae</taxon>
        <taxon>Paenibacillus</taxon>
    </lineage>
</organism>
<dbReference type="OrthoDB" id="92877at2"/>
<dbReference type="KEGG" id="plen:EIM92_00925"/>
<evidence type="ECO:0000313" key="4">
    <source>
        <dbReference type="EMBL" id="AZK45569.1"/>
    </source>
</evidence>
<dbReference type="Pfam" id="PF00665">
    <property type="entry name" value="rve"/>
    <property type="match status" value="1"/>
</dbReference>
<sequence length="524" mass="61016">MMQKRDTCQHPIIILSLCLRQRSERRNERMLKMPQQDYIRFLREVEGCSVNEIAERVGVHWRTAKKYADQTNWNVSVAKRKSRSPVMGAFMEIVDTWLEEDRLLPRKQRHTGVRIFQRLRDEHQFTGGQRTVLAYVQKRKSEMELERAKTYERLEHPPGEAQVDFTTLEVSQGHQMLTYKLLVMSFPHSNAAFVYPTPAENQECFLEAMKQCFEQMGGVPQRIWFDNLSAAVVHIEKGGERQLTEGFLRFCAHYRFEAVFCNPYSGHEKGHVENKCGYSKRNWAVPIPIYENHEQLVAYFAEQATQDHQRKHYAQNRRIADLWEDDRRKLLTLPEHGFDAFRLAAAVVNKYGEIRIEDTTIPLLGMVAPGSEVLIQTFWDRLVILNGHHQKIREVPRPYTGRTADVPWSKVFSGWLRKPRSVTHSQFLRMLPETLHVYVTVKDLAERKERLQALLHWSDVYTIEQIQEAIALLGQDAAVSRVTGILGMKYGSRDLPITWEEKLSPPGTRLEGSLERYDQLVGVS</sequence>
<dbReference type="Proteomes" id="UP000273145">
    <property type="component" value="Chromosome"/>
</dbReference>
<dbReference type="KEGG" id="plen:EIM92_02230"/>
<protein>
    <submittedName>
        <fullName evidence="2">IS21 family transposase</fullName>
    </submittedName>
</protein>
<dbReference type="KEGG" id="plen:EIM92_04610"/>
<evidence type="ECO:0000313" key="5">
    <source>
        <dbReference type="EMBL" id="AZK47886.1"/>
    </source>
</evidence>
<keyword evidence="6" id="KW-1185">Reference proteome</keyword>
<evidence type="ECO:0000313" key="6">
    <source>
        <dbReference type="Proteomes" id="UP000273145"/>
    </source>
</evidence>
<accession>A0A3Q8S8N5</accession>
<reference evidence="2 6" key="1">
    <citation type="submission" date="2018-11" db="EMBL/GenBank/DDBJ databases">
        <title>Genome sequencing of Paenibacillus lentus DSM25539(T).</title>
        <authorList>
            <person name="Kook J.-K."/>
            <person name="Park S.-N."/>
            <person name="Lim Y.K."/>
        </authorList>
    </citation>
    <scope>NUCLEOTIDE SEQUENCE [LARGE SCALE GENOMIC DNA]</scope>
    <source>
        <strain evidence="2 6">DSM 25539</strain>
    </source>
</reference>
<name>A0A3Q8S8N5_9BACL</name>
<evidence type="ECO:0000259" key="1">
    <source>
        <dbReference type="PROSITE" id="PS50994"/>
    </source>
</evidence>